<dbReference type="AlphaFoldDB" id="A0A2N3Q004"/>
<organism evidence="2 3">
    <name type="scientific">Telmatospirillum siberiense</name>
    <dbReference type="NCBI Taxonomy" id="382514"/>
    <lineage>
        <taxon>Bacteria</taxon>
        <taxon>Pseudomonadati</taxon>
        <taxon>Pseudomonadota</taxon>
        <taxon>Alphaproteobacteria</taxon>
        <taxon>Rhodospirillales</taxon>
        <taxon>Rhodospirillaceae</taxon>
        <taxon>Telmatospirillum</taxon>
    </lineage>
</organism>
<evidence type="ECO:0000259" key="1">
    <source>
        <dbReference type="Pfam" id="PF05598"/>
    </source>
</evidence>
<accession>A0A2N3Q004</accession>
<dbReference type="Pfam" id="PF05598">
    <property type="entry name" value="DUF772"/>
    <property type="match status" value="1"/>
</dbReference>
<dbReference type="InterPro" id="IPR023214">
    <property type="entry name" value="HAD_sf"/>
</dbReference>
<dbReference type="PANTHER" id="PTHR33803">
    <property type="entry name" value="IS1478 TRANSPOSASE"/>
    <property type="match status" value="1"/>
</dbReference>
<dbReference type="Proteomes" id="UP000233293">
    <property type="component" value="Unassembled WGS sequence"/>
</dbReference>
<evidence type="ECO:0000313" key="3">
    <source>
        <dbReference type="Proteomes" id="UP000233293"/>
    </source>
</evidence>
<reference evidence="3" key="1">
    <citation type="submission" date="2017-12" db="EMBL/GenBank/DDBJ databases">
        <title>Draft genome sequence of Telmatospirillum siberiense 26-4b1T, an acidotolerant peatland alphaproteobacterium potentially involved in sulfur cycling.</title>
        <authorList>
            <person name="Hausmann B."/>
            <person name="Pjevac P."/>
            <person name="Schreck K."/>
            <person name="Herbold C.W."/>
            <person name="Daims H."/>
            <person name="Wagner M."/>
            <person name="Pester M."/>
            <person name="Loy A."/>
        </authorList>
    </citation>
    <scope>NUCLEOTIDE SEQUENCE [LARGE SCALE GENOMIC DNA]</scope>
    <source>
        <strain evidence="3">26-4b1</strain>
    </source>
</reference>
<dbReference type="SUPFAM" id="SSF56784">
    <property type="entry name" value="HAD-like"/>
    <property type="match status" value="1"/>
</dbReference>
<gene>
    <name evidence="2" type="ORF">CWS72_02260</name>
</gene>
<dbReference type="InterPro" id="IPR008490">
    <property type="entry name" value="Transposase_InsH_N"/>
</dbReference>
<dbReference type="OrthoDB" id="7366227at2"/>
<dbReference type="PANTHER" id="PTHR33803:SF3">
    <property type="entry name" value="BLL1974 PROTEIN"/>
    <property type="match status" value="1"/>
</dbReference>
<dbReference type="RefSeq" id="WP_101248950.1">
    <property type="nucleotide sequence ID" value="NZ_PIUM01000002.1"/>
</dbReference>
<dbReference type="EMBL" id="PIUM01000002">
    <property type="protein sequence ID" value="PKU25988.1"/>
    <property type="molecule type" value="Genomic_DNA"/>
</dbReference>
<dbReference type="Gene3D" id="3.40.50.1000">
    <property type="entry name" value="HAD superfamily/HAD-like"/>
    <property type="match status" value="1"/>
</dbReference>
<name>A0A2N3Q004_9PROT</name>
<proteinExistence type="predicted"/>
<keyword evidence="3" id="KW-1185">Reference proteome</keyword>
<sequence>MAGDGVLLSDYLDPGHPLLSLSRTLDWPSLIADASRFSKSGRLMLGLYLLSIQRGLSDRALCEAWPENPYFQAFCGETVFCRQLDVTPEEMEDWRRSAGAANLESWAAIVASGDGEDGARTFVIDVDGVVATLTPGNDYRRARPLPDVIAAINRLYRRGHRIVMLTARGSATGLSWEDVTREQFERWGLLYHELRFGKPAADYYVDDRLIGVEMLCAMSLGRRFPPSTLAPRLSEADLASEHEDAVIGVCGNGAHGAPGGVENEKAGSARIIG</sequence>
<protein>
    <recommendedName>
        <fullName evidence="1">Transposase InsH N-terminal domain-containing protein</fullName>
    </recommendedName>
</protein>
<comment type="caution">
    <text evidence="2">The sequence shown here is derived from an EMBL/GenBank/DDBJ whole genome shotgun (WGS) entry which is preliminary data.</text>
</comment>
<evidence type="ECO:0000313" key="2">
    <source>
        <dbReference type="EMBL" id="PKU25988.1"/>
    </source>
</evidence>
<feature type="domain" description="Transposase InsH N-terminal" evidence="1">
    <location>
        <begin position="8"/>
        <end position="77"/>
    </location>
</feature>
<dbReference type="InterPro" id="IPR036412">
    <property type="entry name" value="HAD-like_sf"/>
</dbReference>